<evidence type="ECO:0008006" key="4">
    <source>
        <dbReference type="Google" id="ProtNLM"/>
    </source>
</evidence>
<accession>A0A374MU01</accession>
<protein>
    <recommendedName>
        <fullName evidence="4">SGNH/GDSL hydrolase family protein</fullName>
    </recommendedName>
</protein>
<proteinExistence type="predicted"/>
<sequence>MIKHIINSVIRKGYWFNNVSFDGCSRLIKYKVFNTDVVNLGSTSAVHAFNYEGMGIKGGNWAMPRNPLLGDYAILRNYSSFLKKKGSIVIISLCPFSAFSGSYDYLDDRFYTILYPTTIPNYCYSHELQVRSRWNNPLLTYPIFALFLDIWHIFIRGRKKKITEEELQRDAEYRMKSWMHEFSIKDFSLELSLKNKDAIEDAAGYLNNIIGYCRDNGASPVIVIPPVYHTLNEMFSPKIKTILFDKLLGKIDDKSVPFLNYMDSKHFTNDISLFRDSFLLNNSGAKKFTKLVLEDLRII</sequence>
<comment type="caution">
    <text evidence="2">The sequence shown here is derived from an EMBL/GenBank/DDBJ whole genome shotgun (WGS) entry which is preliminary data.</text>
</comment>
<feature type="transmembrane region" description="Helical" evidence="1">
    <location>
        <begin position="138"/>
        <end position="155"/>
    </location>
</feature>
<evidence type="ECO:0000313" key="2">
    <source>
        <dbReference type="EMBL" id="RGI74911.1"/>
    </source>
</evidence>
<name>A0A374MU01_BACUN</name>
<dbReference type="AlphaFoldDB" id="A0A374MU01"/>
<keyword evidence="1" id="KW-0812">Transmembrane</keyword>
<dbReference type="Proteomes" id="UP000263754">
    <property type="component" value="Unassembled WGS sequence"/>
</dbReference>
<gene>
    <name evidence="2" type="ORF">DXD90_11930</name>
</gene>
<reference evidence="2 3" key="1">
    <citation type="submission" date="2018-08" db="EMBL/GenBank/DDBJ databases">
        <title>A genome reference for cultivated species of the human gut microbiota.</title>
        <authorList>
            <person name="Zou Y."/>
            <person name="Xue W."/>
            <person name="Luo G."/>
        </authorList>
    </citation>
    <scope>NUCLEOTIDE SEQUENCE [LARGE SCALE GENOMIC DNA]</scope>
    <source>
        <strain evidence="2 3">TM10-17</strain>
    </source>
</reference>
<dbReference type="EMBL" id="QSOF01000016">
    <property type="protein sequence ID" value="RGI74911.1"/>
    <property type="molecule type" value="Genomic_DNA"/>
</dbReference>
<organism evidence="2 3">
    <name type="scientific">Bacteroides uniformis</name>
    <dbReference type="NCBI Taxonomy" id="820"/>
    <lineage>
        <taxon>Bacteria</taxon>
        <taxon>Pseudomonadati</taxon>
        <taxon>Bacteroidota</taxon>
        <taxon>Bacteroidia</taxon>
        <taxon>Bacteroidales</taxon>
        <taxon>Bacteroidaceae</taxon>
        <taxon>Bacteroides</taxon>
    </lineage>
</organism>
<feature type="transmembrane region" description="Helical" evidence="1">
    <location>
        <begin position="86"/>
        <end position="106"/>
    </location>
</feature>
<evidence type="ECO:0000313" key="3">
    <source>
        <dbReference type="Proteomes" id="UP000263754"/>
    </source>
</evidence>
<keyword evidence="1" id="KW-1133">Transmembrane helix</keyword>
<evidence type="ECO:0000256" key="1">
    <source>
        <dbReference type="SAM" id="Phobius"/>
    </source>
</evidence>
<dbReference type="RefSeq" id="WP_117652660.1">
    <property type="nucleotide sequence ID" value="NZ_JADNFT010000009.1"/>
</dbReference>
<keyword evidence="1" id="KW-0472">Membrane</keyword>